<dbReference type="SUPFAM" id="SSF52980">
    <property type="entry name" value="Restriction endonuclease-like"/>
    <property type="match status" value="1"/>
</dbReference>
<evidence type="ECO:0000313" key="3">
    <source>
        <dbReference type="EMBL" id="MBK1817797.1"/>
    </source>
</evidence>
<dbReference type="PANTHER" id="PTHR34039">
    <property type="entry name" value="UPF0102 PROTEIN YRAN"/>
    <property type="match status" value="1"/>
</dbReference>
<dbReference type="GO" id="GO:0003676">
    <property type="term" value="F:nucleic acid binding"/>
    <property type="evidence" value="ECO:0007669"/>
    <property type="project" value="InterPro"/>
</dbReference>
<dbReference type="NCBIfam" id="NF009154">
    <property type="entry name" value="PRK12497.3-3"/>
    <property type="match status" value="1"/>
</dbReference>
<name>A0A934R6C8_9BACT</name>
<keyword evidence="4" id="KW-1185">Reference proteome</keyword>
<dbReference type="Proteomes" id="UP000600139">
    <property type="component" value="Unassembled WGS sequence"/>
</dbReference>
<evidence type="ECO:0000313" key="4">
    <source>
        <dbReference type="Proteomes" id="UP000600139"/>
    </source>
</evidence>
<dbReference type="RefSeq" id="WP_200352727.1">
    <property type="nucleotide sequence ID" value="NZ_BAABHZ010000001.1"/>
</dbReference>
<dbReference type="HAMAP" id="MF_00048">
    <property type="entry name" value="UPF0102"/>
    <property type="match status" value="1"/>
</dbReference>
<dbReference type="InterPro" id="IPR003509">
    <property type="entry name" value="UPF0102_YraN-like"/>
</dbReference>
<dbReference type="EMBL" id="JAENIK010000012">
    <property type="protein sequence ID" value="MBK1817797.1"/>
    <property type="molecule type" value="Genomic_DNA"/>
</dbReference>
<dbReference type="NCBIfam" id="TIGR00252">
    <property type="entry name" value="YraN family protein"/>
    <property type="match status" value="1"/>
</dbReference>
<organism evidence="3 4">
    <name type="scientific">Luteolibacter yonseiensis</name>
    <dbReference type="NCBI Taxonomy" id="1144680"/>
    <lineage>
        <taxon>Bacteria</taxon>
        <taxon>Pseudomonadati</taxon>
        <taxon>Verrucomicrobiota</taxon>
        <taxon>Verrucomicrobiia</taxon>
        <taxon>Verrucomicrobiales</taxon>
        <taxon>Verrucomicrobiaceae</taxon>
        <taxon>Luteolibacter</taxon>
    </lineage>
</organism>
<dbReference type="InterPro" id="IPR011856">
    <property type="entry name" value="tRNA_endonuc-like_dom_sf"/>
</dbReference>
<dbReference type="CDD" id="cd20736">
    <property type="entry name" value="PoNe_Nuclease"/>
    <property type="match status" value="1"/>
</dbReference>
<sequence length="126" mass="14373">MAGPDGKTRDRIWLGNYGERVAAAWLRSQGCRILARNYRSPRKGEVDIIARDGRLLLFVEVKTRQAGSRIRGLDAVGKDKQALIERGANSWLKRLGTRNLPWRFDVIEVSVEEGRKPRVNRVKDAF</sequence>
<comment type="caution">
    <text evidence="3">The sequence shown here is derived from an EMBL/GenBank/DDBJ whole genome shotgun (WGS) entry which is preliminary data.</text>
</comment>
<accession>A0A934R6C8</accession>
<dbReference type="AlphaFoldDB" id="A0A934R6C8"/>
<dbReference type="InterPro" id="IPR011335">
    <property type="entry name" value="Restrct_endonuc-II-like"/>
</dbReference>
<proteinExistence type="inferred from homology"/>
<gene>
    <name evidence="3" type="ORF">JIN84_19410</name>
</gene>
<dbReference type="Pfam" id="PF02021">
    <property type="entry name" value="UPF0102"/>
    <property type="match status" value="1"/>
</dbReference>
<dbReference type="Gene3D" id="3.40.1350.10">
    <property type="match status" value="1"/>
</dbReference>
<protein>
    <recommendedName>
        <fullName evidence="2">UPF0102 protein JIN84_19410</fullName>
    </recommendedName>
</protein>
<comment type="similarity">
    <text evidence="1 2">Belongs to the UPF0102 family.</text>
</comment>
<dbReference type="PANTHER" id="PTHR34039:SF1">
    <property type="entry name" value="UPF0102 PROTEIN YRAN"/>
    <property type="match status" value="1"/>
</dbReference>
<evidence type="ECO:0000256" key="1">
    <source>
        <dbReference type="ARBA" id="ARBA00006738"/>
    </source>
</evidence>
<reference evidence="3" key="1">
    <citation type="submission" date="2021-01" db="EMBL/GenBank/DDBJ databases">
        <title>Modified the classification status of verrucomicrobia.</title>
        <authorList>
            <person name="Feng X."/>
        </authorList>
    </citation>
    <scope>NUCLEOTIDE SEQUENCE</scope>
    <source>
        <strain evidence="3">JCM 18052</strain>
    </source>
</reference>
<evidence type="ECO:0000256" key="2">
    <source>
        <dbReference type="HAMAP-Rule" id="MF_00048"/>
    </source>
</evidence>